<proteinExistence type="predicted"/>
<evidence type="ECO:0000313" key="3">
    <source>
        <dbReference type="Proteomes" id="UP000234681"/>
    </source>
</evidence>
<feature type="region of interest" description="Disordered" evidence="1">
    <location>
        <begin position="1"/>
        <end position="23"/>
    </location>
</feature>
<feature type="compositionally biased region" description="Basic and acidic residues" evidence="1">
    <location>
        <begin position="12"/>
        <end position="23"/>
    </location>
</feature>
<evidence type="ECO:0000313" key="2">
    <source>
        <dbReference type="EMBL" id="EDL78560.1"/>
    </source>
</evidence>
<sequence>MHQIPHSGPGHLEGEEALRCGSG</sequence>
<name>A6JLN3_RAT</name>
<protein>
    <submittedName>
        <fullName evidence="2">RCG55719</fullName>
    </submittedName>
</protein>
<dbReference type="AlphaFoldDB" id="A6JLN3"/>
<gene>
    <name evidence="2" type="ORF">rCG_55719</name>
</gene>
<accession>A6JLN3</accession>
<reference evidence="3" key="1">
    <citation type="submission" date="2005-09" db="EMBL/GenBank/DDBJ databases">
        <authorList>
            <person name="Mural R.J."/>
            <person name="Li P.W."/>
            <person name="Adams M.D."/>
            <person name="Amanatides P.G."/>
            <person name="Baden-Tillson H."/>
            <person name="Barnstead M."/>
            <person name="Chin S.H."/>
            <person name="Dew I."/>
            <person name="Evans C.A."/>
            <person name="Ferriera S."/>
            <person name="Flanigan M."/>
            <person name="Fosler C."/>
            <person name="Glodek A."/>
            <person name="Gu Z."/>
            <person name="Holt R.A."/>
            <person name="Jennings D."/>
            <person name="Kraft C.L."/>
            <person name="Lu F."/>
            <person name="Nguyen T."/>
            <person name="Nusskern D.R."/>
            <person name="Pfannkoch C.M."/>
            <person name="Sitter C."/>
            <person name="Sutton G.G."/>
            <person name="Venter J.C."/>
            <person name="Wang Z."/>
            <person name="Woodage T."/>
            <person name="Zheng X.H."/>
            <person name="Zhong F."/>
        </authorList>
    </citation>
    <scope>NUCLEOTIDE SEQUENCE [LARGE SCALE GENOMIC DNA]</scope>
    <source>
        <strain>BN</strain>
        <strain evidence="3">Sprague-Dawley</strain>
    </source>
</reference>
<evidence type="ECO:0000256" key="1">
    <source>
        <dbReference type="SAM" id="MobiDB-lite"/>
    </source>
</evidence>
<dbReference type="EMBL" id="CH473990">
    <property type="protein sequence ID" value="EDL78560.1"/>
    <property type="molecule type" value="Genomic_DNA"/>
</dbReference>
<dbReference type="Proteomes" id="UP000234681">
    <property type="component" value="Chromosome 17"/>
</dbReference>
<organism evidence="2 3">
    <name type="scientific">Rattus norvegicus</name>
    <name type="common">Rat</name>
    <dbReference type="NCBI Taxonomy" id="10116"/>
    <lineage>
        <taxon>Eukaryota</taxon>
        <taxon>Metazoa</taxon>
        <taxon>Chordata</taxon>
        <taxon>Craniata</taxon>
        <taxon>Vertebrata</taxon>
        <taxon>Euteleostomi</taxon>
        <taxon>Mammalia</taxon>
        <taxon>Eutheria</taxon>
        <taxon>Euarchontoglires</taxon>
        <taxon>Glires</taxon>
        <taxon>Rodentia</taxon>
        <taxon>Myomorpha</taxon>
        <taxon>Muroidea</taxon>
        <taxon>Muridae</taxon>
        <taxon>Murinae</taxon>
        <taxon>Rattus</taxon>
    </lineage>
</organism>